<dbReference type="OMA" id="PIRTSMT"/>
<evidence type="ECO:0000256" key="5">
    <source>
        <dbReference type="ARBA" id="ARBA00023034"/>
    </source>
</evidence>
<evidence type="ECO:0000313" key="9">
    <source>
        <dbReference type="EMBL" id="ABO99167.1"/>
    </source>
</evidence>
<dbReference type="GO" id="GO:0019905">
    <property type="term" value="F:syntaxin binding"/>
    <property type="evidence" value="ECO:0007669"/>
    <property type="project" value="TreeGrafter"/>
</dbReference>
<comment type="similarity">
    <text evidence="2">Belongs to the VPS52 family.</text>
</comment>
<evidence type="ECO:0000256" key="6">
    <source>
        <dbReference type="SAM" id="MobiDB-lite"/>
    </source>
</evidence>
<dbReference type="InterPro" id="IPR007258">
    <property type="entry name" value="Vps52"/>
</dbReference>
<protein>
    <submittedName>
        <fullName evidence="9">Uncharacterized protein</fullName>
    </submittedName>
</protein>
<comment type="subcellular location">
    <subcellularLocation>
        <location evidence="1">Golgi apparatus</location>
        <location evidence="1">trans-Golgi network</location>
    </subcellularLocation>
</comment>
<reference evidence="9 10" key="1">
    <citation type="journal article" date="2007" name="Proc. Natl. Acad. Sci. U.S.A.">
        <title>The tiny eukaryote Ostreococcus provides genomic insights into the paradox of plankton speciation.</title>
        <authorList>
            <person name="Palenik B."/>
            <person name="Grimwood J."/>
            <person name="Aerts A."/>
            <person name="Rouze P."/>
            <person name="Salamov A."/>
            <person name="Putnam N."/>
            <person name="Dupont C."/>
            <person name="Jorgensen R."/>
            <person name="Derelle E."/>
            <person name="Rombauts S."/>
            <person name="Zhou K."/>
            <person name="Otillar R."/>
            <person name="Merchant S.S."/>
            <person name="Podell S."/>
            <person name="Gaasterland T."/>
            <person name="Napoli C."/>
            <person name="Gendler K."/>
            <person name="Manuell A."/>
            <person name="Tai V."/>
            <person name="Vallon O."/>
            <person name="Piganeau G."/>
            <person name="Jancek S."/>
            <person name="Heijde M."/>
            <person name="Jabbari K."/>
            <person name="Bowler C."/>
            <person name="Lohr M."/>
            <person name="Robbens S."/>
            <person name="Werner G."/>
            <person name="Dubchak I."/>
            <person name="Pazour G.J."/>
            <person name="Ren Q."/>
            <person name="Paulsen I."/>
            <person name="Delwiche C."/>
            <person name="Schmutz J."/>
            <person name="Rokhsar D."/>
            <person name="Van de Peer Y."/>
            <person name="Moreau H."/>
            <person name="Grigoriev I.V."/>
        </authorList>
    </citation>
    <scope>NUCLEOTIDE SEQUENCE [LARGE SCALE GENOMIC DNA]</scope>
    <source>
        <strain evidence="9 10">CCE9901</strain>
    </source>
</reference>
<evidence type="ECO:0000313" key="10">
    <source>
        <dbReference type="Proteomes" id="UP000001568"/>
    </source>
</evidence>
<feature type="region of interest" description="Disordered" evidence="6">
    <location>
        <begin position="1"/>
        <end position="21"/>
    </location>
</feature>
<dbReference type="STRING" id="436017.A4S632"/>
<dbReference type="GO" id="GO:0015031">
    <property type="term" value="P:protein transport"/>
    <property type="evidence" value="ECO:0007669"/>
    <property type="project" value="UniProtKB-KW"/>
</dbReference>
<accession>A4S632</accession>
<evidence type="ECO:0000256" key="1">
    <source>
        <dbReference type="ARBA" id="ARBA00004601"/>
    </source>
</evidence>
<dbReference type="HOGENOM" id="CLU_370240_0_0_1"/>
<dbReference type="Pfam" id="PF04129">
    <property type="entry name" value="Vps52_CC"/>
    <property type="match status" value="1"/>
</dbReference>
<dbReference type="Pfam" id="PF20655">
    <property type="entry name" value="Vps52_C"/>
    <property type="match status" value="1"/>
</dbReference>
<dbReference type="GeneID" id="5004863"/>
<dbReference type="eggNOG" id="KOG1961">
    <property type="taxonomic scope" value="Eukaryota"/>
</dbReference>
<keyword evidence="4" id="KW-0653">Protein transport</keyword>
<feature type="domain" description="Vps52 C-terminal" evidence="8">
    <location>
        <begin position="348"/>
        <end position="604"/>
    </location>
</feature>
<evidence type="ECO:0000256" key="2">
    <source>
        <dbReference type="ARBA" id="ARBA00008180"/>
    </source>
</evidence>
<proteinExistence type="inferred from homology"/>
<dbReference type="RefSeq" id="XP_001420874.1">
    <property type="nucleotide sequence ID" value="XM_001420837.1"/>
</dbReference>
<organism evidence="9 10">
    <name type="scientific">Ostreococcus lucimarinus (strain CCE9901)</name>
    <dbReference type="NCBI Taxonomy" id="436017"/>
    <lineage>
        <taxon>Eukaryota</taxon>
        <taxon>Viridiplantae</taxon>
        <taxon>Chlorophyta</taxon>
        <taxon>Mamiellophyceae</taxon>
        <taxon>Mamiellales</taxon>
        <taxon>Bathycoccaceae</taxon>
        <taxon>Ostreococcus</taxon>
    </lineage>
</organism>
<dbReference type="AlphaFoldDB" id="A4S632"/>
<dbReference type="InterPro" id="IPR048319">
    <property type="entry name" value="Vps52_CC"/>
</dbReference>
<keyword evidence="3" id="KW-0813">Transport</keyword>
<dbReference type="GO" id="GO:0000938">
    <property type="term" value="C:GARP complex"/>
    <property type="evidence" value="ECO:0007669"/>
    <property type="project" value="TreeGrafter"/>
</dbReference>
<dbReference type="Gramene" id="ABO99167">
    <property type="protein sequence ID" value="ABO99167"/>
    <property type="gene ID" value="OSTLU_17711"/>
</dbReference>
<feature type="compositionally biased region" description="Basic and acidic residues" evidence="6">
    <location>
        <begin position="1"/>
        <end position="14"/>
    </location>
</feature>
<dbReference type="GO" id="GO:0006896">
    <property type="term" value="P:Golgi to vacuole transport"/>
    <property type="evidence" value="ECO:0007669"/>
    <property type="project" value="TreeGrafter"/>
</dbReference>
<evidence type="ECO:0000259" key="8">
    <source>
        <dbReference type="Pfam" id="PF20655"/>
    </source>
</evidence>
<name>A4S632_OSTLU</name>
<keyword evidence="5" id="KW-0333">Golgi apparatus</keyword>
<dbReference type="GO" id="GO:0042147">
    <property type="term" value="P:retrograde transport, endosome to Golgi"/>
    <property type="evidence" value="ECO:0007669"/>
    <property type="project" value="TreeGrafter"/>
</dbReference>
<dbReference type="OrthoDB" id="19482at2759"/>
<feature type="domain" description="Vps52 coiled-coil" evidence="7">
    <location>
        <begin position="83"/>
        <end position="257"/>
    </location>
</feature>
<dbReference type="PANTHER" id="PTHR14190:SF7">
    <property type="entry name" value="VACUOLAR PROTEIN SORTING-ASSOCIATED PROTEIN 52 HOMOLOG"/>
    <property type="match status" value="1"/>
</dbReference>
<dbReference type="PANTHER" id="PTHR14190">
    <property type="entry name" value="SUPPRESSOR OF ACTIN MUTATIONS 2/VACUOLAR PROTEIN SORTING 52"/>
    <property type="match status" value="1"/>
</dbReference>
<dbReference type="KEGG" id="olu:OSTLU_17711"/>
<dbReference type="Proteomes" id="UP000001568">
    <property type="component" value="Chromosome 12"/>
</dbReference>
<evidence type="ECO:0000256" key="4">
    <source>
        <dbReference type="ARBA" id="ARBA00022927"/>
    </source>
</evidence>
<sequence>MDRTSVMRAPERGVNDTSTLTPTSASLLRYANHEVIRALLRRENDDEHGEDDDDGDFESLDRRAREIEMKLVDVERRSIDAHADECENLLQLQGEVHACDGILSDMEQTLKTFQDDLGRISMEIRELQRSSEDLRVRSANRARAERKLGDAVEALSVPPSLINAVFNGDFVGGDGGFVEGVRELEVKLDHLSVSASKGAGRAVNDVAPELERLRVKAVDRAWAFLYGEFAALKKPRANVQLIQENSLARHAPLIEFLRKRGPEVYWEVKSTYADVVGKVLKTAMTSYLDSLKRVTKAPRSRVLLASRTRTTSSTTATTSATTDVASAAANALAGMFAGITSSPASSSASKTDETNGDSLFDLGNRARAMYAAETEPPLVVHRQSDKVRQEAHAYEELFRSAHRLLIDTATFEYAFCEVFWKGEREMFEIVFTGPLMAYNDFVAQGVAQSGHDAVGLLIAIRVNNAHRRVMNRRRVPALDAYIDNLNMILWPKFKHACDAHVKSLEDTRESFEPNPESPSFIVKRYANFVLALTTVAHSRMGASSADELNVTNQVDLFLDRLRRSMYDCVTSKLCASLKASPRSRSAYLVKSYDHICSTLSSLTNLNDDDGVERCAEDDELATELASLHFFEEKLIEESKAFVSHALAERFPRITTISRRRRSGEGASIDALVIRDALVAFQREWRDALKAAHEDCVSCFGAARDWRANDLFHRCLAELVSTYFALIDDDTDETIIVTKPTFTLEGNRYVSRS</sequence>
<dbReference type="InterPro" id="IPR048361">
    <property type="entry name" value="Vps52_C"/>
</dbReference>
<gene>
    <name evidence="9" type="ORF">OSTLU_17711</name>
</gene>
<evidence type="ECO:0000259" key="7">
    <source>
        <dbReference type="Pfam" id="PF04129"/>
    </source>
</evidence>
<dbReference type="GO" id="GO:0005829">
    <property type="term" value="C:cytosol"/>
    <property type="evidence" value="ECO:0007669"/>
    <property type="project" value="GOC"/>
</dbReference>
<keyword evidence="10" id="KW-1185">Reference proteome</keyword>
<dbReference type="EMBL" id="CP000592">
    <property type="protein sequence ID" value="ABO99167.1"/>
    <property type="molecule type" value="Genomic_DNA"/>
</dbReference>
<dbReference type="GO" id="GO:0032456">
    <property type="term" value="P:endocytic recycling"/>
    <property type="evidence" value="ECO:0007669"/>
    <property type="project" value="TreeGrafter"/>
</dbReference>
<evidence type="ECO:0000256" key="3">
    <source>
        <dbReference type="ARBA" id="ARBA00022448"/>
    </source>
</evidence>